<keyword evidence="2" id="KW-1185">Reference proteome</keyword>
<accession>A0ACC0I988</accession>
<organism evidence="1 2">
    <name type="scientific">Camellia lanceoleosa</name>
    <dbReference type="NCBI Taxonomy" id="1840588"/>
    <lineage>
        <taxon>Eukaryota</taxon>
        <taxon>Viridiplantae</taxon>
        <taxon>Streptophyta</taxon>
        <taxon>Embryophyta</taxon>
        <taxon>Tracheophyta</taxon>
        <taxon>Spermatophyta</taxon>
        <taxon>Magnoliopsida</taxon>
        <taxon>eudicotyledons</taxon>
        <taxon>Gunneridae</taxon>
        <taxon>Pentapetalae</taxon>
        <taxon>asterids</taxon>
        <taxon>Ericales</taxon>
        <taxon>Theaceae</taxon>
        <taxon>Camellia</taxon>
    </lineage>
</organism>
<name>A0ACC0I988_9ERIC</name>
<protein>
    <submittedName>
        <fullName evidence="1">Uncharacterized protein</fullName>
    </submittedName>
</protein>
<dbReference type="Proteomes" id="UP001060215">
    <property type="component" value="Chromosome 6"/>
</dbReference>
<comment type="caution">
    <text evidence="1">The sequence shown here is derived from an EMBL/GenBank/DDBJ whole genome shotgun (WGS) entry which is preliminary data.</text>
</comment>
<evidence type="ECO:0000313" key="2">
    <source>
        <dbReference type="Proteomes" id="UP001060215"/>
    </source>
</evidence>
<gene>
    <name evidence="1" type="ORF">LOK49_LG03G03518</name>
</gene>
<reference evidence="1 2" key="1">
    <citation type="journal article" date="2022" name="Plant J.">
        <title>Chromosome-level genome of Camellia lanceoleosa provides a valuable resource for understanding genome evolution and self-incompatibility.</title>
        <authorList>
            <person name="Gong W."/>
            <person name="Xiao S."/>
            <person name="Wang L."/>
            <person name="Liao Z."/>
            <person name="Chang Y."/>
            <person name="Mo W."/>
            <person name="Hu G."/>
            <person name="Li W."/>
            <person name="Zhao G."/>
            <person name="Zhu H."/>
            <person name="Hu X."/>
            <person name="Ji K."/>
            <person name="Xiang X."/>
            <person name="Song Q."/>
            <person name="Yuan D."/>
            <person name="Jin S."/>
            <person name="Zhang L."/>
        </authorList>
    </citation>
    <scope>NUCLEOTIDE SEQUENCE [LARGE SCALE GENOMIC DNA]</scope>
    <source>
        <strain evidence="1">SQ_2022a</strain>
    </source>
</reference>
<evidence type="ECO:0000313" key="1">
    <source>
        <dbReference type="EMBL" id="KAI8021952.1"/>
    </source>
</evidence>
<dbReference type="EMBL" id="CM045763">
    <property type="protein sequence ID" value="KAI8021952.1"/>
    <property type="molecule type" value="Genomic_DNA"/>
</dbReference>
<proteinExistence type="predicted"/>
<sequence length="88" mass="10439">MYIYICFLDINDRHSLTNIKSSTYFFFYYFSLCFIHSLALFIANTSIAIHQHCSMVVYWCRSTNGRTLCSLDLDHYLPFSVFKLLFVP</sequence>